<dbReference type="GO" id="GO:0005886">
    <property type="term" value="C:plasma membrane"/>
    <property type="evidence" value="ECO:0007669"/>
    <property type="project" value="UniProtKB-SubCell"/>
</dbReference>
<protein>
    <submittedName>
        <fullName evidence="9">Permease of the drug/metabolite transporter (DMT) superfamily</fullName>
    </submittedName>
</protein>
<evidence type="ECO:0000256" key="5">
    <source>
        <dbReference type="ARBA" id="ARBA00023136"/>
    </source>
</evidence>
<dbReference type="EMBL" id="CP012109">
    <property type="protein sequence ID" value="AKQ64068.1"/>
    <property type="molecule type" value="Genomic_DNA"/>
</dbReference>
<feature type="region of interest" description="Disordered" evidence="6">
    <location>
        <begin position="1"/>
        <end position="26"/>
    </location>
</feature>
<dbReference type="Pfam" id="PF00892">
    <property type="entry name" value="EamA"/>
    <property type="match status" value="2"/>
</dbReference>
<evidence type="ECO:0000313" key="9">
    <source>
        <dbReference type="EMBL" id="AKQ64068.1"/>
    </source>
</evidence>
<dbReference type="STRING" id="1297742.A176_000980"/>
<feature type="domain" description="EamA" evidence="8">
    <location>
        <begin position="43"/>
        <end position="165"/>
    </location>
</feature>
<feature type="transmembrane region" description="Helical" evidence="7">
    <location>
        <begin position="124"/>
        <end position="142"/>
    </location>
</feature>
<evidence type="ECO:0000256" key="1">
    <source>
        <dbReference type="ARBA" id="ARBA00004651"/>
    </source>
</evidence>
<evidence type="ECO:0000256" key="7">
    <source>
        <dbReference type="SAM" id="Phobius"/>
    </source>
</evidence>
<evidence type="ECO:0000256" key="2">
    <source>
        <dbReference type="ARBA" id="ARBA00022475"/>
    </source>
</evidence>
<comment type="subcellular location">
    <subcellularLocation>
        <location evidence="1">Cell membrane</location>
        <topology evidence="1">Multi-pass membrane protein</topology>
    </subcellularLocation>
</comment>
<dbReference type="SUPFAM" id="SSF103481">
    <property type="entry name" value="Multidrug resistance efflux transporter EmrE"/>
    <property type="match status" value="2"/>
</dbReference>
<evidence type="ECO:0000256" key="3">
    <source>
        <dbReference type="ARBA" id="ARBA00022692"/>
    </source>
</evidence>
<name>A0A0H4WR74_9BACT</name>
<organism evidence="9 10">
    <name type="scientific">Pseudomyxococcus hansupus</name>
    <dbReference type="NCBI Taxonomy" id="1297742"/>
    <lineage>
        <taxon>Bacteria</taxon>
        <taxon>Pseudomonadati</taxon>
        <taxon>Myxococcota</taxon>
        <taxon>Myxococcia</taxon>
        <taxon>Myxococcales</taxon>
        <taxon>Cystobacterineae</taxon>
        <taxon>Myxococcaceae</taxon>
        <taxon>Pseudomyxococcus</taxon>
    </lineage>
</organism>
<feature type="transmembrane region" description="Helical" evidence="7">
    <location>
        <begin position="209"/>
        <end position="229"/>
    </location>
</feature>
<gene>
    <name evidence="9" type="ORF">A176_000980</name>
</gene>
<feature type="transmembrane region" description="Helical" evidence="7">
    <location>
        <begin position="298"/>
        <end position="321"/>
    </location>
</feature>
<dbReference type="InterPro" id="IPR051258">
    <property type="entry name" value="Diverse_Substrate_Transporter"/>
</dbReference>
<sequence length="328" mass="34589">MVTDRLSPLQVETPDMSTSTSDMLPVASDSASRSQRLRADGALALITSLWGITFVVVKDALGHGDPFTFLTLRFLVGAVVLTALAGRQVLTARNLRTGTMLGTCLFLAFALQTVGLATTTPSRSAFITGLCVLLVPLLSVVVYRRAPKFTSLLGVGLAAVGLYFFTQPEGGLTAGGLSRGDVLSLGCAVAYACHILLTERHAPKQGVMGLVAVQLWTVAALSAACLPFVERRLTWHPSLVGAVLLCGVLASALAISVQTWGQARTTAVRAALIYSLESVFAAVYSVALGYEVLGPREWMGGGLILSGVLMSEVGAVAWLWWRARAPAR</sequence>
<evidence type="ECO:0000259" key="8">
    <source>
        <dbReference type="Pfam" id="PF00892"/>
    </source>
</evidence>
<accession>A0A0H4WR74</accession>
<keyword evidence="2" id="KW-1003">Cell membrane</keyword>
<dbReference type="PANTHER" id="PTHR42920:SF5">
    <property type="entry name" value="EAMA DOMAIN-CONTAINING PROTEIN"/>
    <property type="match status" value="1"/>
</dbReference>
<feature type="transmembrane region" description="Helical" evidence="7">
    <location>
        <begin position="42"/>
        <end position="61"/>
    </location>
</feature>
<feature type="transmembrane region" description="Helical" evidence="7">
    <location>
        <begin position="67"/>
        <end position="86"/>
    </location>
</feature>
<keyword evidence="5 7" id="KW-0472">Membrane</keyword>
<evidence type="ECO:0000256" key="4">
    <source>
        <dbReference type="ARBA" id="ARBA00022989"/>
    </source>
</evidence>
<dbReference type="eggNOG" id="COG0697">
    <property type="taxonomic scope" value="Bacteria"/>
</dbReference>
<dbReference type="AlphaFoldDB" id="A0A0H4WR74"/>
<reference evidence="9 10" key="1">
    <citation type="journal article" date="2016" name="PLoS ONE">
        <title>Complete Genome Sequence and Comparative Genomics of a Novel Myxobacterium Myxococcus hansupus.</title>
        <authorList>
            <person name="Sharma G."/>
            <person name="Narwani T."/>
            <person name="Subramanian S."/>
        </authorList>
    </citation>
    <scope>NUCLEOTIDE SEQUENCE [LARGE SCALE GENOMIC DNA]</scope>
    <source>
        <strain evidence="10">mixupus</strain>
    </source>
</reference>
<keyword evidence="10" id="KW-1185">Reference proteome</keyword>
<feature type="domain" description="EamA" evidence="8">
    <location>
        <begin position="179"/>
        <end position="310"/>
    </location>
</feature>
<keyword evidence="3 7" id="KW-0812">Transmembrane</keyword>
<feature type="transmembrane region" description="Helical" evidence="7">
    <location>
        <begin position="98"/>
        <end position="118"/>
    </location>
</feature>
<feature type="transmembrane region" description="Helical" evidence="7">
    <location>
        <begin position="149"/>
        <end position="165"/>
    </location>
</feature>
<dbReference type="InterPro" id="IPR037185">
    <property type="entry name" value="EmrE-like"/>
</dbReference>
<evidence type="ECO:0000313" key="10">
    <source>
        <dbReference type="Proteomes" id="UP000009026"/>
    </source>
</evidence>
<evidence type="ECO:0000256" key="6">
    <source>
        <dbReference type="SAM" id="MobiDB-lite"/>
    </source>
</evidence>
<dbReference type="KEGG" id="mym:A176_000980"/>
<dbReference type="PANTHER" id="PTHR42920">
    <property type="entry name" value="OS03G0707200 PROTEIN-RELATED"/>
    <property type="match status" value="1"/>
</dbReference>
<feature type="transmembrane region" description="Helical" evidence="7">
    <location>
        <begin position="267"/>
        <end position="286"/>
    </location>
</feature>
<keyword evidence="4 7" id="KW-1133">Transmembrane helix</keyword>
<feature type="transmembrane region" description="Helical" evidence="7">
    <location>
        <begin position="177"/>
        <end position="197"/>
    </location>
</feature>
<proteinExistence type="predicted"/>
<dbReference type="PATRIC" id="fig|1297742.4.peg.995"/>
<feature type="transmembrane region" description="Helical" evidence="7">
    <location>
        <begin position="235"/>
        <end position="255"/>
    </location>
</feature>
<dbReference type="Proteomes" id="UP000009026">
    <property type="component" value="Chromosome"/>
</dbReference>
<dbReference type="InterPro" id="IPR000620">
    <property type="entry name" value="EamA_dom"/>
</dbReference>